<dbReference type="GO" id="GO:0043856">
    <property type="term" value="F:anti-sigma factor antagonist activity"/>
    <property type="evidence" value="ECO:0007669"/>
    <property type="project" value="InterPro"/>
</dbReference>
<accession>A0A4R9JX87</accession>
<dbReference type="NCBIfam" id="TIGR00377">
    <property type="entry name" value="ant_ant_sig"/>
    <property type="match status" value="1"/>
</dbReference>
<evidence type="ECO:0000256" key="1">
    <source>
        <dbReference type="ARBA" id="ARBA00009013"/>
    </source>
</evidence>
<comment type="caution">
    <text evidence="4">The sequence shown here is derived from an EMBL/GenBank/DDBJ whole genome shotgun (WGS) entry which is preliminary data.</text>
</comment>
<feature type="domain" description="STAS" evidence="3">
    <location>
        <begin position="21"/>
        <end position="122"/>
    </location>
</feature>
<evidence type="ECO:0000313" key="4">
    <source>
        <dbReference type="EMBL" id="TGL56198.1"/>
    </source>
</evidence>
<dbReference type="InterPro" id="IPR036513">
    <property type="entry name" value="STAS_dom_sf"/>
</dbReference>
<organism evidence="4 5">
    <name type="scientific">Leptospira ognonensis</name>
    <dbReference type="NCBI Taxonomy" id="2484945"/>
    <lineage>
        <taxon>Bacteria</taxon>
        <taxon>Pseudomonadati</taxon>
        <taxon>Spirochaetota</taxon>
        <taxon>Spirochaetia</taxon>
        <taxon>Leptospirales</taxon>
        <taxon>Leptospiraceae</taxon>
        <taxon>Leptospira</taxon>
    </lineage>
</organism>
<keyword evidence="5" id="KW-1185">Reference proteome</keyword>
<protein>
    <recommendedName>
        <fullName evidence="2">Anti-sigma factor antagonist</fullName>
    </recommendedName>
</protein>
<name>A0A4R9JX87_9LEPT</name>
<dbReference type="Proteomes" id="UP000297693">
    <property type="component" value="Unassembled WGS sequence"/>
</dbReference>
<dbReference type="CDD" id="cd07043">
    <property type="entry name" value="STAS_anti-anti-sigma_factors"/>
    <property type="match status" value="1"/>
</dbReference>
<gene>
    <name evidence="4" type="ORF">EHQ58_16285</name>
</gene>
<sequence length="123" mass="13770">MGILEFSSLTIKLENVRVSQDEILILSFHGQISNTNAYEINAKISEIIIDSINNIIIDLTELQYINSIGVATILSMIRTVEQKNGKIAIGGLNHFLENVIKLMDLPKQIKIFSTRALAITNWT</sequence>
<dbReference type="AlphaFoldDB" id="A0A4R9JX87"/>
<dbReference type="Pfam" id="PF01740">
    <property type="entry name" value="STAS"/>
    <property type="match status" value="1"/>
</dbReference>
<evidence type="ECO:0000259" key="3">
    <source>
        <dbReference type="PROSITE" id="PS50801"/>
    </source>
</evidence>
<dbReference type="InterPro" id="IPR002645">
    <property type="entry name" value="STAS_dom"/>
</dbReference>
<dbReference type="PROSITE" id="PS50801">
    <property type="entry name" value="STAS"/>
    <property type="match status" value="1"/>
</dbReference>
<evidence type="ECO:0000313" key="5">
    <source>
        <dbReference type="Proteomes" id="UP000297693"/>
    </source>
</evidence>
<dbReference type="Gene3D" id="3.30.750.24">
    <property type="entry name" value="STAS domain"/>
    <property type="match status" value="1"/>
</dbReference>
<comment type="similarity">
    <text evidence="1 2">Belongs to the anti-sigma-factor antagonist family.</text>
</comment>
<reference evidence="4" key="1">
    <citation type="journal article" date="2019" name="PLoS Negl. Trop. Dis.">
        <title>Revisiting the worldwide diversity of Leptospira species in the environment.</title>
        <authorList>
            <person name="Vincent A.T."/>
            <person name="Schiettekatte O."/>
            <person name="Bourhy P."/>
            <person name="Veyrier F.J."/>
            <person name="Picardeau M."/>
        </authorList>
    </citation>
    <scope>NUCLEOTIDE SEQUENCE [LARGE SCALE GENOMIC DNA]</scope>
    <source>
        <strain evidence="4">201702476</strain>
    </source>
</reference>
<dbReference type="EMBL" id="RQGD01000046">
    <property type="protein sequence ID" value="TGL56198.1"/>
    <property type="molecule type" value="Genomic_DNA"/>
</dbReference>
<dbReference type="OrthoDB" id="337620at2"/>
<dbReference type="InterPro" id="IPR003658">
    <property type="entry name" value="Anti-sigma_ant"/>
</dbReference>
<dbReference type="PANTHER" id="PTHR33495:SF6">
    <property type="entry name" value="ANTI-SIGMA FACTOR ANTAGONIST"/>
    <property type="match status" value="1"/>
</dbReference>
<dbReference type="SUPFAM" id="SSF52091">
    <property type="entry name" value="SpoIIaa-like"/>
    <property type="match status" value="1"/>
</dbReference>
<evidence type="ECO:0000256" key="2">
    <source>
        <dbReference type="RuleBase" id="RU003749"/>
    </source>
</evidence>
<dbReference type="RefSeq" id="WP_135624978.1">
    <property type="nucleotide sequence ID" value="NZ_RQGD01000046.1"/>
</dbReference>
<proteinExistence type="inferred from homology"/>
<dbReference type="PANTHER" id="PTHR33495">
    <property type="entry name" value="ANTI-SIGMA FACTOR ANTAGONIST TM_1081-RELATED-RELATED"/>
    <property type="match status" value="1"/>
</dbReference>